<sequence length="127" mass="13969">MEPDPILLLLANTFDRSWMCLLDDFNNANPNGPILITKYKLFGILNGISRYYFYPVCVWATPALCHTGAGVIGVISEDKNAEAEVETIIKAVEAEPAVVLDMKEEEPTGSGGQEVDTDCDCRFGAYF</sequence>
<evidence type="ECO:0000313" key="2">
    <source>
        <dbReference type="Proteomes" id="UP000015530"/>
    </source>
</evidence>
<proteinExistence type="predicted"/>
<evidence type="ECO:0000313" key="1">
    <source>
        <dbReference type="EMBL" id="EQB49852.1"/>
    </source>
</evidence>
<dbReference type="EMBL" id="AMYD01002215">
    <property type="protein sequence ID" value="EQB49852.1"/>
    <property type="molecule type" value="Genomic_DNA"/>
</dbReference>
<protein>
    <submittedName>
        <fullName evidence="1">KilA-N domain-containing protein</fullName>
    </submittedName>
</protein>
<organism evidence="1 2">
    <name type="scientific">Colletotrichum gloeosporioides (strain Cg-14)</name>
    <name type="common">Anthracnose fungus</name>
    <name type="synonym">Glomerella cingulata</name>
    <dbReference type="NCBI Taxonomy" id="1237896"/>
    <lineage>
        <taxon>Eukaryota</taxon>
        <taxon>Fungi</taxon>
        <taxon>Dikarya</taxon>
        <taxon>Ascomycota</taxon>
        <taxon>Pezizomycotina</taxon>
        <taxon>Sordariomycetes</taxon>
        <taxon>Hypocreomycetidae</taxon>
        <taxon>Glomerellales</taxon>
        <taxon>Glomerellaceae</taxon>
        <taxon>Colletotrichum</taxon>
        <taxon>Colletotrichum gloeosporioides species complex</taxon>
    </lineage>
</organism>
<dbReference type="Proteomes" id="UP000015530">
    <property type="component" value="Unassembled WGS sequence"/>
</dbReference>
<reference evidence="2" key="1">
    <citation type="journal article" date="2013" name="Mol. Plant Microbe Interact.">
        <title>Global aspects of pacC regulation of pathogenicity genes in Colletotrichum gloeosporioides as revealed by transcriptome analysis.</title>
        <authorList>
            <person name="Alkan N."/>
            <person name="Meng X."/>
            <person name="Friedlander G."/>
            <person name="Reuveni E."/>
            <person name="Sukno S."/>
            <person name="Sherman A."/>
            <person name="Thon M."/>
            <person name="Fluhr R."/>
            <person name="Prusky D."/>
        </authorList>
    </citation>
    <scope>NUCLEOTIDE SEQUENCE [LARGE SCALE GENOMIC DNA]</scope>
    <source>
        <strain evidence="2">Cg-14</strain>
    </source>
</reference>
<gene>
    <name evidence="1" type="ORF">CGLO_10775</name>
</gene>
<dbReference type="OrthoDB" id="10400493at2759"/>
<name>T0K2J2_COLGC</name>
<comment type="caution">
    <text evidence="1">The sequence shown here is derived from an EMBL/GenBank/DDBJ whole genome shotgun (WGS) entry which is preliminary data.</text>
</comment>
<accession>T0K2J2</accession>
<dbReference type="HOGENOM" id="CLU_1970383_0_0_1"/>
<dbReference type="AlphaFoldDB" id="T0K2J2"/>